<keyword evidence="8 9" id="KW-0119">Carbohydrate metabolism</keyword>
<proteinExistence type="inferred from homology"/>
<dbReference type="OrthoDB" id="9800174at2"/>
<dbReference type="InterPro" id="IPR013780">
    <property type="entry name" value="Glyco_hydro_b"/>
</dbReference>
<dbReference type="KEGG" id="cag:Cagg_2091"/>
<dbReference type="Pfam" id="PF02922">
    <property type="entry name" value="CBM_48"/>
    <property type="match status" value="1"/>
</dbReference>
<dbReference type="HAMAP" id="MF_00685">
    <property type="entry name" value="GlgB"/>
    <property type="match status" value="1"/>
</dbReference>
<dbReference type="STRING" id="326427.Cagg_2091"/>
<evidence type="ECO:0000256" key="9">
    <source>
        <dbReference type="HAMAP-Rule" id="MF_00685"/>
    </source>
</evidence>
<dbReference type="CAZy" id="CBM48">
    <property type="family name" value="Carbohydrate-Binding Module Family 48"/>
</dbReference>
<organism evidence="13 14">
    <name type="scientific">Chloroflexus aggregans (strain MD-66 / DSM 9485)</name>
    <dbReference type="NCBI Taxonomy" id="326427"/>
    <lineage>
        <taxon>Bacteria</taxon>
        <taxon>Bacillati</taxon>
        <taxon>Chloroflexota</taxon>
        <taxon>Chloroflexia</taxon>
        <taxon>Chloroflexales</taxon>
        <taxon>Chloroflexineae</taxon>
        <taxon>Chloroflexaceae</taxon>
        <taxon>Chloroflexus</taxon>
    </lineage>
</organism>
<comment type="catalytic activity">
    <reaction evidence="1 9">
        <text>Transfers a segment of a (1-&gt;4)-alpha-D-glucan chain to a primary hydroxy group in a similar glucan chain.</text>
        <dbReference type="EC" id="2.4.1.18"/>
    </reaction>
</comment>
<evidence type="ECO:0000259" key="12">
    <source>
        <dbReference type="SMART" id="SM00642"/>
    </source>
</evidence>
<dbReference type="FunFam" id="3.20.20.80:FF:000003">
    <property type="entry name" value="1,4-alpha-glucan branching enzyme GlgB"/>
    <property type="match status" value="1"/>
</dbReference>
<feature type="domain" description="Glycosyl hydrolase family 13 catalytic" evidence="12">
    <location>
        <begin position="198"/>
        <end position="553"/>
    </location>
</feature>
<evidence type="ECO:0000256" key="10">
    <source>
        <dbReference type="PIRSR" id="PIRSR000463-1"/>
    </source>
</evidence>
<dbReference type="SMART" id="SM00642">
    <property type="entry name" value="Aamy"/>
    <property type="match status" value="1"/>
</dbReference>
<dbReference type="EC" id="2.4.1.18" evidence="9"/>
<feature type="active site" description="Proton donor" evidence="9 10">
    <location>
        <position position="410"/>
    </location>
</feature>
<comment type="similarity">
    <text evidence="3 9">Belongs to the glycosyl hydrolase 13 family. GlgB subfamily.</text>
</comment>
<dbReference type="InterPro" id="IPR004193">
    <property type="entry name" value="Glyco_hydro_13_N"/>
</dbReference>
<dbReference type="SUPFAM" id="SSF51445">
    <property type="entry name" value="(Trans)glycosidases"/>
    <property type="match status" value="1"/>
</dbReference>
<evidence type="ECO:0000256" key="3">
    <source>
        <dbReference type="ARBA" id="ARBA00009000"/>
    </source>
</evidence>
<comment type="function">
    <text evidence="9">Catalyzes the formation of the alpha-1,6-glucosidic linkages in glycogen by scission of a 1,4-alpha-linked oligosaccharide from growing alpha-1,4-glucan chains and the subsequent attachment of the oligosaccharide to the alpha-1,6 position.</text>
</comment>
<dbReference type="CDD" id="cd02855">
    <property type="entry name" value="E_set_GBE_prok_N"/>
    <property type="match status" value="1"/>
</dbReference>
<reference evidence="13" key="1">
    <citation type="submission" date="2008-12" db="EMBL/GenBank/DDBJ databases">
        <title>Complete sequence of Chloroflexus aggregans DSM 9485.</title>
        <authorList>
            <consortium name="US DOE Joint Genome Institute"/>
            <person name="Lucas S."/>
            <person name="Copeland A."/>
            <person name="Lapidus A."/>
            <person name="Glavina del Rio T."/>
            <person name="Dalin E."/>
            <person name="Tice H."/>
            <person name="Pitluck S."/>
            <person name="Foster B."/>
            <person name="Larimer F."/>
            <person name="Land M."/>
            <person name="Hauser L."/>
            <person name="Kyrpides N."/>
            <person name="Mikhailova N."/>
            <person name="Bryant D."/>
            <person name="Richardson P."/>
        </authorList>
    </citation>
    <scope>NUCLEOTIDE SEQUENCE</scope>
    <source>
        <strain evidence="13">DSM 9485</strain>
    </source>
</reference>
<dbReference type="CDD" id="cd11322">
    <property type="entry name" value="AmyAc_Glg_BE"/>
    <property type="match status" value="1"/>
</dbReference>
<comment type="subunit">
    <text evidence="9">Monomer.</text>
</comment>
<dbReference type="InterPro" id="IPR037439">
    <property type="entry name" value="Branching_enzy"/>
</dbReference>
<dbReference type="Gene3D" id="3.20.20.80">
    <property type="entry name" value="Glycosidases"/>
    <property type="match status" value="1"/>
</dbReference>
<dbReference type="InterPro" id="IPR013783">
    <property type="entry name" value="Ig-like_fold"/>
</dbReference>
<evidence type="ECO:0000256" key="8">
    <source>
        <dbReference type="ARBA" id="ARBA00023277"/>
    </source>
</evidence>
<evidence type="ECO:0000256" key="7">
    <source>
        <dbReference type="ARBA" id="ARBA00023056"/>
    </source>
</evidence>
<feature type="active site" description="Nucleophile" evidence="9 10">
    <location>
        <position position="357"/>
    </location>
</feature>
<evidence type="ECO:0000256" key="1">
    <source>
        <dbReference type="ARBA" id="ARBA00000826"/>
    </source>
</evidence>
<dbReference type="Proteomes" id="UP000002508">
    <property type="component" value="Chromosome"/>
</dbReference>
<dbReference type="PANTHER" id="PTHR43651">
    <property type="entry name" value="1,4-ALPHA-GLUCAN-BRANCHING ENZYME"/>
    <property type="match status" value="1"/>
</dbReference>
<evidence type="ECO:0000256" key="4">
    <source>
        <dbReference type="ARBA" id="ARBA00022600"/>
    </source>
</evidence>
<dbReference type="InterPro" id="IPR006048">
    <property type="entry name" value="A-amylase/branching_C"/>
</dbReference>
<dbReference type="Gene3D" id="2.60.40.10">
    <property type="entry name" value="Immunoglobulins"/>
    <property type="match status" value="1"/>
</dbReference>
<keyword evidence="14" id="KW-1185">Reference proteome</keyword>
<dbReference type="NCBIfam" id="TIGR01515">
    <property type="entry name" value="branching_enzym"/>
    <property type="match status" value="1"/>
</dbReference>
<dbReference type="SUPFAM" id="SSF51011">
    <property type="entry name" value="Glycosyl hydrolase domain"/>
    <property type="match status" value="1"/>
</dbReference>
<dbReference type="GO" id="GO:0005978">
    <property type="term" value="P:glycogen biosynthetic process"/>
    <property type="evidence" value="ECO:0007669"/>
    <property type="project" value="UniProtKB-UniRule"/>
</dbReference>
<keyword evidence="5 9" id="KW-0328">Glycosyltransferase</keyword>
<evidence type="ECO:0000313" key="14">
    <source>
        <dbReference type="Proteomes" id="UP000002508"/>
    </source>
</evidence>
<dbReference type="NCBIfam" id="NF008967">
    <property type="entry name" value="PRK12313.1"/>
    <property type="match status" value="1"/>
</dbReference>
<evidence type="ECO:0000313" key="13">
    <source>
        <dbReference type="EMBL" id="ACL24978.1"/>
    </source>
</evidence>
<dbReference type="EMBL" id="CP001337">
    <property type="protein sequence ID" value="ACL24978.1"/>
    <property type="molecule type" value="Genomic_DNA"/>
</dbReference>
<dbReference type="InterPro" id="IPR044143">
    <property type="entry name" value="GlgB_N_E_set_prok"/>
</dbReference>
<evidence type="ECO:0000256" key="2">
    <source>
        <dbReference type="ARBA" id="ARBA00004964"/>
    </source>
</evidence>
<dbReference type="FunFam" id="2.60.40.1180:FF:000002">
    <property type="entry name" value="1,4-alpha-glucan branching enzyme GlgB"/>
    <property type="match status" value="1"/>
</dbReference>
<dbReference type="NCBIfam" id="NF003811">
    <property type="entry name" value="PRK05402.1"/>
    <property type="match status" value="1"/>
</dbReference>
<evidence type="ECO:0000256" key="11">
    <source>
        <dbReference type="SAM" id="MobiDB-lite"/>
    </source>
</evidence>
<dbReference type="PIRSF" id="PIRSF000463">
    <property type="entry name" value="GlgB"/>
    <property type="match status" value="1"/>
</dbReference>
<evidence type="ECO:0000256" key="6">
    <source>
        <dbReference type="ARBA" id="ARBA00022679"/>
    </source>
</evidence>
<dbReference type="InterPro" id="IPR017853">
    <property type="entry name" value="GH"/>
</dbReference>
<dbReference type="GO" id="GO:0003844">
    <property type="term" value="F:1,4-alpha-glucan branching enzyme activity"/>
    <property type="evidence" value="ECO:0007669"/>
    <property type="project" value="UniProtKB-UniRule"/>
</dbReference>
<dbReference type="GO" id="GO:0004553">
    <property type="term" value="F:hydrolase activity, hydrolyzing O-glycosyl compounds"/>
    <property type="evidence" value="ECO:0007669"/>
    <property type="project" value="InterPro"/>
</dbReference>
<dbReference type="FunFam" id="2.60.40.10:FF:000169">
    <property type="entry name" value="1,4-alpha-glucan branching enzyme GlgB"/>
    <property type="match status" value="1"/>
</dbReference>
<dbReference type="GO" id="GO:0005829">
    <property type="term" value="C:cytosol"/>
    <property type="evidence" value="ECO:0007669"/>
    <property type="project" value="TreeGrafter"/>
</dbReference>
<evidence type="ECO:0000256" key="5">
    <source>
        <dbReference type="ARBA" id="ARBA00022676"/>
    </source>
</evidence>
<feature type="region of interest" description="Disordered" evidence="11">
    <location>
        <begin position="1"/>
        <end position="42"/>
    </location>
</feature>
<dbReference type="HOGENOM" id="CLU_004245_3_2_0"/>
<protein>
    <recommendedName>
        <fullName evidence="9">1,4-alpha-glucan branching enzyme GlgB</fullName>
        <ecNumber evidence="9">2.4.1.18</ecNumber>
    </recommendedName>
    <alternativeName>
        <fullName evidence="9">1,4-alpha-D-glucan:1,4-alpha-D-glucan 6-glucosyl-transferase</fullName>
    </alternativeName>
    <alternativeName>
        <fullName evidence="9">Alpha-(1-&gt;4)-glucan branching enzyme</fullName>
    </alternativeName>
    <alternativeName>
        <fullName evidence="9">Glycogen branching enzyme</fullName>
        <shortName evidence="9">BE</shortName>
    </alternativeName>
</protein>
<keyword evidence="7 9" id="KW-0320">Glycogen biosynthesis</keyword>
<dbReference type="CAZy" id="GH13">
    <property type="family name" value="Glycoside Hydrolase Family 13"/>
</dbReference>
<dbReference type="PANTHER" id="PTHR43651:SF3">
    <property type="entry name" value="1,4-ALPHA-GLUCAN-BRANCHING ENZYME"/>
    <property type="match status" value="1"/>
</dbReference>
<dbReference type="RefSeq" id="WP_015940836.1">
    <property type="nucleotide sequence ID" value="NC_011831.1"/>
</dbReference>
<dbReference type="Pfam" id="PF02806">
    <property type="entry name" value="Alpha-amylase_C"/>
    <property type="match status" value="1"/>
</dbReference>
<dbReference type="InterPro" id="IPR006407">
    <property type="entry name" value="GlgB"/>
</dbReference>
<dbReference type="InterPro" id="IPR006047">
    <property type="entry name" value="GH13_cat_dom"/>
</dbReference>
<dbReference type="AlphaFoldDB" id="B8GCD4"/>
<name>B8GCD4_CHLAD</name>
<dbReference type="eggNOG" id="COG0296">
    <property type="taxonomic scope" value="Bacteria"/>
</dbReference>
<dbReference type="Gene3D" id="2.60.40.1180">
    <property type="entry name" value="Golgi alpha-mannosidase II"/>
    <property type="match status" value="1"/>
</dbReference>
<gene>
    <name evidence="9" type="primary">glgB</name>
    <name evidence="13" type="ordered locus">Cagg_2091</name>
</gene>
<sequence>MSEGEQTRRTRRKQATPVTEATAPMTTAEVEHTTTEGPEPSAATTAMMKSILSEDDIYLFNQGTHYRLYNKFGAQPVTIEGVPGTYFAVWAPNAEYVAVIGDWNNWDPGAHPLRQRGFSGVWEGFIPHIGKGMRYKFHIASRYYGYREDKTDPFGSYFEVAPQTAAIIWDREYTWSDQQWMSERGQRQRLDAPISIYEVHLGSWRRKPEEDNRPLTYRELAHELVEHVKACGFTHVELLPVTEHPFYGSWGYQSTGMFAPTSRYGTPQDFMYFVDYLHQHGIGVILDWVPSHFPTDGHGLAYFDGTHLYEHADPRKGYHPDWGSYIYNYGRNEVRSFLISSALCWLDKFHIDGLRVDAVASMLYLDYSRRPGEWIPNEYGGNENLEAISFLRELNTQIYKYYPDVQTIAEESTAWPMVSRPVYVGGLGFGFKWDMGWMHDTLQYFRRDPIYRRFHHNELTFRGLYMFTENYVLPLSHDEVVHGKGSLLDKMAGDVWQKFANLRLLYSYMFAQPGKKLLFMGGEFGQWREWSHDTSLDWHLLMFPSHQGMLRLISDLNRLYRSEPALHELDCDPKGFEWIDANDADTSVYSFLRKNRHGETILVVLNATPVVREDYRVGVPFGGWWRELLNSDSEYYWGSGQGNAGGVMAEELPSHGRPFSLRLRLPPLGALYFKHSG</sequence>
<dbReference type="GO" id="GO:0043169">
    <property type="term" value="F:cation binding"/>
    <property type="evidence" value="ECO:0007669"/>
    <property type="project" value="InterPro"/>
</dbReference>
<accession>B8GCD4</accession>
<keyword evidence="6 9" id="KW-0808">Transferase</keyword>
<dbReference type="UniPathway" id="UPA00164"/>
<comment type="pathway">
    <text evidence="2 9">Glycan biosynthesis; glycogen biosynthesis.</text>
</comment>
<keyword evidence="4 9" id="KW-0321">Glycogen metabolism</keyword>